<evidence type="ECO:0000313" key="2">
    <source>
        <dbReference type="EMBL" id="MSU00130.1"/>
    </source>
</evidence>
<evidence type="ECO:0000259" key="1">
    <source>
        <dbReference type="Pfam" id="PF13175"/>
    </source>
</evidence>
<dbReference type="PANTHER" id="PTHR43581:SF2">
    <property type="entry name" value="EXCINUCLEASE ATPASE SUBUNIT"/>
    <property type="match status" value="1"/>
</dbReference>
<dbReference type="EMBL" id="VUNQ01000002">
    <property type="protein sequence ID" value="MSU00130.1"/>
    <property type="molecule type" value="Genomic_DNA"/>
</dbReference>
<dbReference type="InterPro" id="IPR041685">
    <property type="entry name" value="AAA_GajA/Old/RecF-like"/>
</dbReference>
<protein>
    <submittedName>
        <fullName evidence="2">ATP-binding protein</fullName>
    </submittedName>
</protein>
<dbReference type="Gene3D" id="3.40.50.300">
    <property type="entry name" value="P-loop containing nucleotide triphosphate hydrolases"/>
    <property type="match status" value="2"/>
</dbReference>
<feature type="domain" description="Endonuclease GajA/Old nuclease/RecF-like AAA" evidence="1">
    <location>
        <begin position="3"/>
        <end position="370"/>
    </location>
</feature>
<dbReference type="Proteomes" id="UP000469523">
    <property type="component" value="Unassembled WGS sequence"/>
</dbReference>
<keyword evidence="2" id="KW-0067">ATP-binding</keyword>
<name>A0A6N7XWF7_9FIRM</name>
<keyword evidence="3" id="KW-1185">Reference proteome</keyword>
<accession>A0A6N7XWF7</accession>
<sequence>MILTLNNIGKIEKATVELNGITIIAGENNTGKSTVGKTLFCIFNSFYKIEEQIQRERKNAIRKALDIIYNPIYRGARILDIEELIENLLQNSEIYKSDINPLKNRLKEYLIYDGEIDKYVNENFYDSSDFENTVKRILQIISIPDEEILKTVLSQKFNAEFNNQINNIYSDDEDGIVELKIKDTNIEILIQDNEVKSISKNLSLNTEVIYIDDPFVLDEIRPSLFYLRTEGYANHRLHLQSKLRDIKEGFGIEDAINKIIVTDKMMDITSKIDDVCSGKMIKSSNGKFVYKENNLDKVLDIKNISTGLKTFVILKTLLLNGSIEDNGTIILDEPEIHLHPEWQILFAEIIVLLQKKFNMHILLNTHSPYFLRAIQVYSAKYEIADKCNYYLAESIDDRVTIKDVTTSIDEVYAKLAKPFEILEIARYSDD</sequence>
<reference evidence="2 3" key="1">
    <citation type="submission" date="2019-09" db="EMBL/GenBank/DDBJ databases">
        <title>In-depth cultivation of the pig gut microbiome towards novel bacterial diversity and tailored functional studies.</title>
        <authorList>
            <person name="Wylensek D."/>
            <person name="Hitch T.C.A."/>
            <person name="Clavel T."/>
        </authorList>
    </citation>
    <scope>NUCLEOTIDE SEQUENCE [LARGE SCALE GENOMIC DNA]</scope>
    <source>
        <strain evidence="2 3">WCA3-693-APC-4?</strain>
    </source>
</reference>
<dbReference type="Pfam" id="PF13175">
    <property type="entry name" value="AAA_15"/>
    <property type="match status" value="1"/>
</dbReference>
<dbReference type="PANTHER" id="PTHR43581">
    <property type="entry name" value="ATP/GTP PHOSPHATASE"/>
    <property type="match status" value="1"/>
</dbReference>
<comment type="caution">
    <text evidence="2">The sequence shown here is derived from an EMBL/GenBank/DDBJ whole genome shotgun (WGS) entry which is preliminary data.</text>
</comment>
<dbReference type="InterPro" id="IPR051396">
    <property type="entry name" value="Bact_Antivir_Def_Nuclease"/>
</dbReference>
<proteinExistence type="predicted"/>
<dbReference type="GO" id="GO:0005524">
    <property type="term" value="F:ATP binding"/>
    <property type="evidence" value="ECO:0007669"/>
    <property type="project" value="UniProtKB-KW"/>
</dbReference>
<dbReference type="RefSeq" id="WP_154438380.1">
    <property type="nucleotide sequence ID" value="NZ_VUNQ01000002.1"/>
</dbReference>
<dbReference type="SUPFAM" id="SSF52540">
    <property type="entry name" value="P-loop containing nucleoside triphosphate hydrolases"/>
    <property type="match status" value="1"/>
</dbReference>
<keyword evidence="2" id="KW-0547">Nucleotide-binding</keyword>
<dbReference type="InterPro" id="IPR027417">
    <property type="entry name" value="P-loop_NTPase"/>
</dbReference>
<organism evidence="2 3">
    <name type="scientific">Tissierella pigra</name>
    <dbReference type="NCBI Taxonomy" id="2607614"/>
    <lineage>
        <taxon>Bacteria</taxon>
        <taxon>Bacillati</taxon>
        <taxon>Bacillota</taxon>
        <taxon>Tissierellia</taxon>
        <taxon>Tissierellales</taxon>
        <taxon>Tissierellaceae</taxon>
        <taxon>Tissierella</taxon>
    </lineage>
</organism>
<dbReference type="AlphaFoldDB" id="A0A6N7XWF7"/>
<gene>
    <name evidence="2" type="ORF">FYJ83_01440</name>
</gene>
<evidence type="ECO:0000313" key="3">
    <source>
        <dbReference type="Proteomes" id="UP000469523"/>
    </source>
</evidence>